<dbReference type="Gene3D" id="3.40.50.720">
    <property type="entry name" value="NAD(P)-binding Rossmann-like Domain"/>
    <property type="match status" value="1"/>
</dbReference>
<keyword evidence="5" id="KW-1185">Reference proteome</keyword>
<evidence type="ECO:0000313" key="5">
    <source>
        <dbReference type="Proteomes" id="UP000282977"/>
    </source>
</evidence>
<dbReference type="OrthoDB" id="9792355at2"/>
<dbReference type="PROSITE" id="PS00061">
    <property type="entry name" value="ADH_SHORT"/>
    <property type="match status" value="1"/>
</dbReference>
<organism evidence="4 5">
    <name type="scientific">Sphingobium algorifonticola</name>
    <dbReference type="NCBI Taxonomy" id="2008318"/>
    <lineage>
        <taxon>Bacteria</taxon>
        <taxon>Pseudomonadati</taxon>
        <taxon>Pseudomonadota</taxon>
        <taxon>Alphaproteobacteria</taxon>
        <taxon>Sphingomonadales</taxon>
        <taxon>Sphingomonadaceae</taxon>
        <taxon>Sphingobium</taxon>
    </lineage>
</organism>
<dbReference type="RefSeq" id="WP_127691956.1">
    <property type="nucleotide sequence ID" value="NZ_RZUL01000010.1"/>
</dbReference>
<dbReference type="InterPro" id="IPR036291">
    <property type="entry name" value="NAD(P)-bd_dom_sf"/>
</dbReference>
<dbReference type="GO" id="GO:0047936">
    <property type="term" value="F:glucose 1-dehydrogenase [NAD(P)+] activity"/>
    <property type="evidence" value="ECO:0007669"/>
    <property type="project" value="UniProtKB-EC"/>
</dbReference>
<dbReference type="PANTHER" id="PTHR24321">
    <property type="entry name" value="DEHYDROGENASES, SHORT CHAIN"/>
    <property type="match status" value="1"/>
</dbReference>
<dbReference type="FunFam" id="3.40.50.720:FF:000084">
    <property type="entry name" value="Short-chain dehydrogenase reductase"/>
    <property type="match status" value="1"/>
</dbReference>
<sequence length="253" mass="25954">MAGMLSDKVIIVTGAGSGIGEAAARYFADEGACIVAAGRTLASVERVTSDIIAQGGHAIACQADVAVSEDCCAMVARAIEAYGRLNGAFNNAGIDGPLMPAADYPEEAFDQVIATNLKGVWNSMRFQIPAMLEGGGGSIVNNASGLSEVGQFNMVAYCGAKAGVLGLTRGAALDYGARGIRVNALSPGVIETPMMTGQMEAHPELREMLLARHPIGRLGSPKEIARAAAWMLSDGSSFMLGANVALDGGYVAL</sequence>
<comment type="similarity">
    <text evidence="1">Belongs to the short-chain dehydrogenases/reductases (SDR) family.</text>
</comment>
<comment type="caution">
    <text evidence="4">The sequence shown here is derived from an EMBL/GenBank/DDBJ whole genome shotgun (WGS) entry which is preliminary data.</text>
</comment>
<dbReference type="InterPro" id="IPR002347">
    <property type="entry name" value="SDR_fam"/>
</dbReference>
<dbReference type="PANTHER" id="PTHR24321:SF8">
    <property type="entry name" value="ESTRADIOL 17-BETA-DEHYDROGENASE 8-RELATED"/>
    <property type="match status" value="1"/>
</dbReference>
<evidence type="ECO:0000256" key="3">
    <source>
        <dbReference type="ARBA" id="ARBA00051383"/>
    </source>
</evidence>
<reference evidence="4 5" key="1">
    <citation type="submission" date="2019-01" db="EMBL/GenBank/DDBJ databases">
        <authorList>
            <person name="Chen W.-M."/>
        </authorList>
    </citation>
    <scope>NUCLEOTIDE SEQUENCE [LARGE SCALE GENOMIC DNA]</scope>
    <source>
        <strain evidence="4 5">TLA-22</strain>
    </source>
</reference>
<protein>
    <submittedName>
        <fullName evidence="4">Glucose 1-dehydrogenase</fullName>
        <ecNumber evidence="4">1.1.1.47</ecNumber>
    </submittedName>
</protein>
<dbReference type="InterPro" id="IPR020904">
    <property type="entry name" value="Sc_DH/Rdtase_CS"/>
</dbReference>
<keyword evidence="2 4" id="KW-0560">Oxidoreductase</keyword>
<dbReference type="EMBL" id="RZUL01000010">
    <property type="protein sequence ID" value="RVT39154.1"/>
    <property type="molecule type" value="Genomic_DNA"/>
</dbReference>
<accession>A0A437J3T4</accession>
<evidence type="ECO:0000313" key="4">
    <source>
        <dbReference type="EMBL" id="RVT39154.1"/>
    </source>
</evidence>
<evidence type="ECO:0000256" key="1">
    <source>
        <dbReference type="ARBA" id="ARBA00006484"/>
    </source>
</evidence>
<proteinExistence type="inferred from homology"/>
<gene>
    <name evidence="4" type="ORF">ENE74_16410</name>
</gene>
<dbReference type="PRINTS" id="PR00081">
    <property type="entry name" value="GDHRDH"/>
</dbReference>
<dbReference type="GO" id="GO:0018502">
    <property type="term" value="F:2,5-dichloro-2,5-cyclohexadiene-1,4-diol dehydrogenase activity"/>
    <property type="evidence" value="ECO:0007669"/>
    <property type="project" value="RHEA"/>
</dbReference>
<dbReference type="NCBIfam" id="NF005559">
    <property type="entry name" value="PRK07231.1"/>
    <property type="match status" value="1"/>
</dbReference>
<dbReference type="EC" id="1.1.1.47" evidence="4"/>
<dbReference type="SUPFAM" id="SSF51735">
    <property type="entry name" value="NAD(P)-binding Rossmann-fold domains"/>
    <property type="match status" value="1"/>
</dbReference>
<name>A0A437J3T4_9SPHN</name>
<evidence type="ECO:0000256" key="2">
    <source>
        <dbReference type="ARBA" id="ARBA00023002"/>
    </source>
</evidence>
<dbReference type="Pfam" id="PF13561">
    <property type="entry name" value="adh_short_C2"/>
    <property type="match status" value="1"/>
</dbReference>
<dbReference type="AlphaFoldDB" id="A0A437J3T4"/>
<dbReference type="CDD" id="cd05233">
    <property type="entry name" value="SDR_c"/>
    <property type="match status" value="1"/>
</dbReference>
<dbReference type="PRINTS" id="PR00080">
    <property type="entry name" value="SDRFAMILY"/>
</dbReference>
<dbReference type="Proteomes" id="UP000282977">
    <property type="component" value="Unassembled WGS sequence"/>
</dbReference>
<comment type="catalytic activity">
    <reaction evidence="3">
        <text>2,5-dichlorocyclohexa-2,5-dien-1,4-diol + NAD(+) = 2,5-dichlorohydroquinone + NADH + H(+)</text>
        <dbReference type="Rhea" id="RHEA:15741"/>
        <dbReference type="ChEBI" id="CHEBI:15378"/>
        <dbReference type="ChEBI" id="CHEBI:27545"/>
        <dbReference type="ChEBI" id="CHEBI:28975"/>
        <dbReference type="ChEBI" id="CHEBI:57540"/>
        <dbReference type="ChEBI" id="CHEBI:57945"/>
    </reaction>
</comment>